<dbReference type="AlphaFoldDB" id="A0A0R3WS11"/>
<comment type="pathway">
    <text evidence="3">Protein modification; protein ubiquitination.</text>
</comment>
<evidence type="ECO:0000256" key="2">
    <source>
        <dbReference type="ARBA" id="ARBA00022679"/>
    </source>
</evidence>
<evidence type="ECO:0000313" key="5">
    <source>
        <dbReference type="Proteomes" id="UP000274429"/>
    </source>
</evidence>
<dbReference type="SUPFAM" id="SSF48371">
    <property type="entry name" value="ARM repeat"/>
    <property type="match status" value="1"/>
</dbReference>
<accession>A0A0R3WS11</accession>
<dbReference type="WBParaSite" id="TTAC_0000355101-mRNA-1">
    <property type="protein sequence ID" value="TTAC_0000355101-mRNA-1"/>
    <property type="gene ID" value="TTAC_0000355101"/>
</dbReference>
<comment type="catalytic activity">
    <reaction evidence="1 3">
        <text>S-ubiquitinyl-[E2 ubiquitin-conjugating enzyme]-L-cysteine + [acceptor protein]-L-lysine = [E2 ubiquitin-conjugating enzyme]-L-cysteine + N(6)-ubiquitinyl-[acceptor protein]-L-lysine.</text>
        <dbReference type="EC" id="2.3.2.26"/>
    </reaction>
</comment>
<gene>
    <name evidence="4" type="ORF">TTAC_LOCUS3536</name>
</gene>
<evidence type="ECO:0000256" key="3">
    <source>
        <dbReference type="RuleBase" id="RU369009"/>
    </source>
</evidence>
<dbReference type="Proteomes" id="UP000274429">
    <property type="component" value="Unassembled WGS sequence"/>
</dbReference>
<keyword evidence="2 3" id="KW-0808">Transferase</keyword>
<dbReference type="InterPro" id="IPR016024">
    <property type="entry name" value="ARM-type_fold"/>
</dbReference>
<dbReference type="STRING" id="6205.A0A0R3WS11"/>
<name>A0A0R3WS11_HYDTA</name>
<proteinExistence type="inferred from homology"/>
<protein>
    <recommendedName>
        <fullName evidence="3">E3 ubiquitin-protein ligase</fullName>
        <ecNumber evidence="3">2.3.2.26</ecNumber>
    </recommendedName>
</protein>
<dbReference type="GO" id="GO:0043161">
    <property type="term" value="P:proteasome-mediated ubiquitin-dependent protein catabolic process"/>
    <property type="evidence" value="ECO:0007669"/>
    <property type="project" value="TreeGrafter"/>
</dbReference>
<organism evidence="6">
    <name type="scientific">Hydatigena taeniaeformis</name>
    <name type="common">Feline tapeworm</name>
    <name type="synonym">Taenia taeniaeformis</name>
    <dbReference type="NCBI Taxonomy" id="6205"/>
    <lineage>
        <taxon>Eukaryota</taxon>
        <taxon>Metazoa</taxon>
        <taxon>Spiralia</taxon>
        <taxon>Lophotrochozoa</taxon>
        <taxon>Platyhelminthes</taxon>
        <taxon>Cestoda</taxon>
        <taxon>Eucestoda</taxon>
        <taxon>Cyclophyllidea</taxon>
        <taxon>Taeniidae</taxon>
        <taxon>Hydatigera</taxon>
    </lineage>
</organism>
<comment type="function">
    <text evidence="3">E3 ubiquitin-protein ligase which accepts ubiquitin from an E2 ubiquitin-conjugating enzyme in the form of a thioester and then directly transfers the ubiquitin to targeted substrates.</text>
</comment>
<dbReference type="GO" id="GO:0061630">
    <property type="term" value="F:ubiquitin protein ligase activity"/>
    <property type="evidence" value="ECO:0007669"/>
    <property type="project" value="UniProtKB-UniRule"/>
</dbReference>
<evidence type="ECO:0000256" key="1">
    <source>
        <dbReference type="ARBA" id="ARBA00000885"/>
    </source>
</evidence>
<dbReference type="InterPro" id="IPR011989">
    <property type="entry name" value="ARM-like"/>
</dbReference>
<dbReference type="PANTHER" id="PTHR45670">
    <property type="entry name" value="E3 UBIQUITIN-PROTEIN LIGASE TRIP12"/>
    <property type="match status" value="1"/>
</dbReference>
<keyword evidence="3" id="KW-0833">Ubl conjugation pathway</keyword>
<reference evidence="6" key="1">
    <citation type="submission" date="2017-02" db="UniProtKB">
        <authorList>
            <consortium name="WormBaseParasite"/>
        </authorList>
    </citation>
    <scope>IDENTIFICATION</scope>
</reference>
<dbReference type="GO" id="GO:0000209">
    <property type="term" value="P:protein polyubiquitination"/>
    <property type="evidence" value="ECO:0007669"/>
    <property type="project" value="TreeGrafter"/>
</dbReference>
<dbReference type="Gene3D" id="1.25.10.10">
    <property type="entry name" value="Leucine-rich Repeat Variant"/>
    <property type="match status" value="1"/>
</dbReference>
<keyword evidence="5" id="KW-1185">Reference proteome</keyword>
<dbReference type="PANTHER" id="PTHR45670:SF1">
    <property type="entry name" value="E3 UBIQUITIN-PROTEIN LIGASE HECTD1"/>
    <property type="match status" value="1"/>
</dbReference>
<dbReference type="InterPro" id="IPR045322">
    <property type="entry name" value="HECTD1/TRIP12-like"/>
</dbReference>
<reference evidence="4 5" key="2">
    <citation type="submission" date="2018-11" db="EMBL/GenBank/DDBJ databases">
        <authorList>
            <consortium name="Pathogen Informatics"/>
        </authorList>
    </citation>
    <scope>NUCLEOTIDE SEQUENCE [LARGE SCALE GENOMIC DNA]</scope>
</reference>
<evidence type="ECO:0000313" key="4">
    <source>
        <dbReference type="EMBL" id="VDM22826.1"/>
    </source>
</evidence>
<sequence>MDVDVPSLISWLLSGDKELQITSLEYLCNALLFTDDRGFVNKLDTTAIINALLLLFSEDNAPDDVLELNARTLLYLLEMLDAPALRNIKIKHYKILCMRLDIADLSSSSGSELAQRIIKLLDFITSVEAGKPYFGGVLSSVLRFVRWHSEEVHADVIQSSMNIIHELCRRCEPGDKHMPEWMDSLSDLLSHNNYEVVVKKALQSLGCIFERFSTSGRDLSSIATNELITRLSHHLYKACGVFPDIRAPGLSLFYYPSFLEFATSYSPRQEDTSCKLDGFETMGFFPR</sequence>
<dbReference type="UniPathway" id="UPA00143"/>
<dbReference type="OrthoDB" id="412600at2759"/>
<evidence type="ECO:0000313" key="6">
    <source>
        <dbReference type="WBParaSite" id="TTAC_0000355101-mRNA-1"/>
    </source>
</evidence>
<dbReference type="EMBL" id="UYWX01002603">
    <property type="protein sequence ID" value="VDM22826.1"/>
    <property type="molecule type" value="Genomic_DNA"/>
</dbReference>
<comment type="similarity">
    <text evidence="3">Belongs to the UPL family. K-HECT subfamily.</text>
</comment>
<dbReference type="EC" id="2.3.2.26" evidence="3"/>